<keyword evidence="1" id="KW-0472">Membrane</keyword>
<evidence type="ECO:0000313" key="3">
    <source>
        <dbReference type="Proteomes" id="UP000646827"/>
    </source>
</evidence>
<reference evidence="2 3" key="1">
    <citation type="submission" date="2020-12" db="EMBL/GenBank/DDBJ databases">
        <title>Metabolic potential, ecology and presence of endohyphal bacteria is reflected in genomic diversity of Mucoromycotina.</title>
        <authorList>
            <person name="Muszewska A."/>
            <person name="Okrasinska A."/>
            <person name="Steczkiewicz K."/>
            <person name="Drgas O."/>
            <person name="Orlowska M."/>
            <person name="Perlinska-Lenart U."/>
            <person name="Aleksandrzak-Piekarczyk T."/>
            <person name="Szatraj K."/>
            <person name="Zielenkiewicz U."/>
            <person name="Pilsyk S."/>
            <person name="Malc E."/>
            <person name="Mieczkowski P."/>
            <person name="Kruszewska J.S."/>
            <person name="Biernat P."/>
            <person name="Pawlowska J."/>
        </authorList>
    </citation>
    <scope>NUCLEOTIDE SEQUENCE [LARGE SCALE GENOMIC DNA]</scope>
    <source>
        <strain evidence="2 3">CBS 142.35</strain>
    </source>
</reference>
<comment type="caution">
    <text evidence="2">The sequence shown here is derived from an EMBL/GenBank/DDBJ whole genome shotgun (WGS) entry which is preliminary data.</text>
</comment>
<keyword evidence="3" id="KW-1185">Reference proteome</keyword>
<dbReference type="OrthoDB" id="2020419at2759"/>
<protein>
    <submittedName>
        <fullName evidence="2">Uncharacterized protein</fullName>
    </submittedName>
</protein>
<keyword evidence="1" id="KW-1133">Transmembrane helix</keyword>
<evidence type="ECO:0000256" key="1">
    <source>
        <dbReference type="SAM" id="Phobius"/>
    </source>
</evidence>
<dbReference type="EMBL" id="JAEPRB010000014">
    <property type="protein sequence ID" value="KAG2226686.1"/>
    <property type="molecule type" value="Genomic_DNA"/>
</dbReference>
<organism evidence="2 3">
    <name type="scientific">Circinella minor</name>
    <dbReference type="NCBI Taxonomy" id="1195481"/>
    <lineage>
        <taxon>Eukaryota</taxon>
        <taxon>Fungi</taxon>
        <taxon>Fungi incertae sedis</taxon>
        <taxon>Mucoromycota</taxon>
        <taxon>Mucoromycotina</taxon>
        <taxon>Mucoromycetes</taxon>
        <taxon>Mucorales</taxon>
        <taxon>Lichtheimiaceae</taxon>
        <taxon>Circinella</taxon>
    </lineage>
</organism>
<accession>A0A8H7VL28</accession>
<dbReference type="Proteomes" id="UP000646827">
    <property type="component" value="Unassembled WGS sequence"/>
</dbReference>
<evidence type="ECO:0000313" key="2">
    <source>
        <dbReference type="EMBL" id="KAG2226686.1"/>
    </source>
</evidence>
<dbReference type="Gene3D" id="3.40.50.11350">
    <property type="match status" value="1"/>
</dbReference>
<gene>
    <name evidence="2" type="ORF">INT45_001033</name>
</gene>
<keyword evidence="1" id="KW-0812">Transmembrane</keyword>
<proteinExistence type="predicted"/>
<dbReference type="AlphaFoldDB" id="A0A8H7VL28"/>
<name>A0A8H7VL28_9FUNG</name>
<feature type="transmembrane region" description="Helical" evidence="1">
    <location>
        <begin position="12"/>
        <end position="31"/>
    </location>
</feature>
<sequence>MSFRSGRPTRRYVIVLCVLALFVYYSGRHLGRNSTYIPSSSNAQDGSMEYVKPQEHEVNQQDGYMEIDHDLIKQREREVMRRQIDQKYCGRDHCQFMLPIAITEQESKAQEHFRQLSFLSGKLGRTIVLPNVHSSHLGACRHFPFSFYYSSEWLERNKRFFNYITMEDFREWISERQQTGSIPTSQEVVVDINPNFHFLDKAENCFKDLLDYTDRPRKHFTLEDPETFSRRVGNYTEILLNALGEETLDQEYVGQVNPAPPLDVISLYYDRRFGYIEEPQVAKPLTYNDRWIHLADQIANQLSPYVAIHWRMERLDPVDNMVPCAESLVSKVQSIEAQHDQQPLKLFLLTDYPHLLRSSIAQPESMSFKLNELKQQHHDAIEYVYERLDVTVTTLQKENQPIPYNELPEKNWNIIPVPPYAKPPDSSVLGIVDKLVAMRAQYFLAGKPTVCGKQSSFTKRIMEERTQAYEAGDSNIILPLDIFSL</sequence>